<dbReference type="PROSITE" id="PS00211">
    <property type="entry name" value="ABC_TRANSPORTER_1"/>
    <property type="match status" value="1"/>
</dbReference>
<evidence type="ECO:0000313" key="6">
    <source>
        <dbReference type="EMBL" id="MFC3452106.1"/>
    </source>
</evidence>
<sequence length="330" mass="35098">MSDLVFDAVSVRYGGRRGLTAVDRVGLTVPSGQVVGLVGESGSGKSTLARAAVGLSPVSAGRVLLGGVDIRKLPRRPPLQMVFQDPYSSLDPRMSIGESITEAIPRGVLPGRAARRDEVARLLELVNLDPDRAGHLPGQLSGGQRQRVALARALAGRPEVLIADEITSALDVSVQGAVLNLVRSVQRRLGLSMLFISHNLAVIRYLSDIVAVMYLGRIVEIGPAEQVLTDPQHPYTRDLLAAAPSAHTSLFDTGADEATADAEPADPHHPPAGCRYHTRCPVGPLVRADRRLCLQADPADDVAHRPHSAACHFSENESHELTIPRGASAP</sequence>
<dbReference type="PANTHER" id="PTHR43776">
    <property type="entry name" value="TRANSPORT ATP-BINDING PROTEIN"/>
    <property type="match status" value="1"/>
</dbReference>
<dbReference type="Pfam" id="PF00005">
    <property type="entry name" value="ABC_tran"/>
    <property type="match status" value="1"/>
</dbReference>
<dbReference type="Pfam" id="PF08352">
    <property type="entry name" value="oligo_HPY"/>
    <property type="match status" value="1"/>
</dbReference>
<dbReference type="SUPFAM" id="SSF52540">
    <property type="entry name" value="P-loop containing nucleoside triphosphate hydrolases"/>
    <property type="match status" value="1"/>
</dbReference>
<comment type="caution">
    <text evidence="6">The sequence shown here is derived from an EMBL/GenBank/DDBJ whole genome shotgun (WGS) entry which is preliminary data.</text>
</comment>
<dbReference type="InterPro" id="IPR003439">
    <property type="entry name" value="ABC_transporter-like_ATP-bd"/>
</dbReference>
<keyword evidence="4 6" id="KW-0067">ATP-binding</keyword>
<dbReference type="PROSITE" id="PS50893">
    <property type="entry name" value="ABC_TRANSPORTER_2"/>
    <property type="match status" value="1"/>
</dbReference>
<keyword evidence="7" id="KW-1185">Reference proteome</keyword>
<keyword evidence="3" id="KW-0547">Nucleotide-binding</keyword>
<comment type="similarity">
    <text evidence="1">Belongs to the ABC transporter superfamily.</text>
</comment>
<reference evidence="7" key="1">
    <citation type="journal article" date="2019" name="Int. J. Syst. Evol. Microbiol.">
        <title>The Global Catalogue of Microorganisms (GCM) 10K type strain sequencing project: providing services to taxonomists for standard genome sequencing and annotation.</title>
        <authorList>
            <consortium name="The Broad Institute Genomics Platform"/>
            <consortium name="The Broad Institute Genome Sequencing Center for Infectious Disease"/>
            <person name="Wu L."/>
            <person name="Ma J."/>
        </authorList>
    </citation>
    <scope>NUCLEOTIDE SEQUENCE [LARGE SCALE GENOMIC DNA]</scope>
    <source>
        <strain evidence="7">CGMCC 4.7676</strain>
    </source>
</reference>
<dbReference type="SMART" id="SM00382">
    <property type="entry name" value="AAA"/>
    <property type="match status" value="1"/>
</dbReference>
<feature type="domain" description="ABC transporter" evidence="5">
    <location>
        <begin position="4"/>
        <end position="240"/>
    </location>
</feature>
<dbReference type="InterPro" id="IPR027417">
    <property type="entry name" value="P-loop_NTPase"/>
</dbReference>
<dbReference type="InterPro" id="IPR017871">
    <property type="entry name" value="ABC_transporter-like_CS"/>
</dbReference>
<evidence type="ECO:0000256" key="1">
    <source>
        <dbReference type="ARBA" id="ARBA00005417"/>
    </source>
</evidence>
<accession>A0ABV7P0V6</accession>
<dbReference type="RefSeq" id="WP_378240900.1">
    <property type="nucleotide sequence ID" value="NZ_JBHRWK010000030.1"/>
</dbReference>
<dbReference type="NCBIfam" id="TIGR01727">
    <property type="entry name" value="oligo_HPY"/>
    <property type="match status" value="1"/>
</dbReference>
<name>A0ABV7P0V6_9PSEU</name>
<dbReference type="PANTHER" id="PTHR43776:SF7">
    <property type="entry name" value="D,D-DIPEPTIDE TRANSPORT ATP-BINDING PROTEIN DDPF-RELATED"/>
    <property type="match status" value="1"/>
</dbReference>
<dbReference type="CDD" id="cd03257">
    <property type="entry name" value="ABC_NikE_OppD_transporters"/>
    <property type="match status" value="1"/>
</dbReference>
<keyword evidence="2" id="KW-0813">Transport</keyword>
<dbReference type="Proteomes" id="UP001595645">
    <property type="component" value="Unassembled WGS sequence"/>
</dbReference>
<dbReference type="InterPro" id="IPR003593">
    <property type="entry name" value="AAA+_ATPase"/>
</dbReference>
<organism evidence="6 7">
    <name type="scientific">Amycolatopsis speibonae</name>
    <dbReference type="NCBI Taxonomy" id="1450224"/>
    <lineage>
        <taxon>Bacteria</taxon>
        <taxon>Bacillati</taxon>
        <taxon>Actinomycetota</taxon>
        <taxon>Actinomycetes</taxon>
        <taxon>Pseudonocardiales</taxon>
        <taxon>Pseudonocardiaceae</taxon>
        <taxon>Amycolatopsis</taxon>
    </lineage>
</organism>
<evidence type="ECO:0000259" key="5">
    <source>
        <dbReference type="PROSITE" id="PS50893"/>
    </source>
</evidence>
<evidence type="ECO:0000256" key="3">
    <source>
        <dbReference type="ARBA" id="ARBA00022741"/>
    </source>
</evidence>
<evidence type="ECO:0000313" key="7">
    <source>
        <dbReference type="Proteomes" id="UP001595645"/>
    </source>
</evidence>
<evidence type="ECO:0000256" key="2">
    <source>
        <dbReference type="ARBA" id="ARBA00022448"/>
    </source>
</evidence>
<dbReference type="InterPro" id="IPR013563">
    <property type="entry name" value="Oligopep_ABC_C"/>
</dbReference>
<dbReference type="InterPro" id="IPR050319">
    <property type="entry name" value="ABC_transp_ATP-bind"/>
</dbReference>
<dbReference type="EMBL" id="JBHRWK010000030">
    <property type="protein sequence ID" value="MFC3452106.1"/>
    <property type="molecule type" value="Genomic_DNA"/>
</dbReference>
<evidence type="ECO:0000256" key="4">
    <source>
        <dbReference type="ARBA" id="ARBA00022840"/>
    </source>
</evidence>
<dbReference type="Gene3D" id="3.40.50.300">
    <property type="entry name" value="P-loop containing nucleotide triphosphate hydrolases"/>
    <property type="match status" value="1"/>
</dbReference>
<proteinExistence type="inferred from homology"/>
<gene>
    <name evidence="6" type="ORF">ACFOSH_21950</name>
</gene>
<dbReference type="GO" id="GO:0005524">
    <property type="term" value="F:ATP binding"/>
    <property type="evidence" value="ECO:0007669"/>
    <property type="project" value="UniProtKB-KW"/>
</dbReference>
<protein>
    <submittedName>
        <fullName evidence="6">ABC transporter ATP-binding protein</fullName>
    </submittedName>
</protein>